<dbReference type="InterPro" id="IPR038373">
    <property type="entry name" value="Restrct_endonuc_II_HindIII_sf"/>
</dbReference>
<evidence type="ECO:0000313" key="2">
    <source>
        <dbReference type="EMBL" id="HIT37483.1"/>
    </source>
</evidence>
<dbReference type="Proteomes" id="UP000886833">
    <property type="component" value="Unassembled WGS sequence"/>
</dbReference>
<dbReference type="AlphaFoldDB" id="A0A9D1KAP5"/>
<keyword evidence="2" id="KW-0378">Hydrolase</keyword>
<organism evidence="2 3">
    <name type="scientific">Candidatus Onthousia faecipullorum</name>
    <dbReference type="NCBI Taxonomy" id="2840887"/>
    <lineage>
        <taxon>Bacteria</taxon>
        <taxon>Bacillati</taxon>
        <taxon>Bacillota</taxon>
        <taxon>Bacilli</taxon>
        <taxon>Candidatus Onthousia</taxon>
    </lineage>
</organism>
<dbReference type="EMBL" id="DVKQ01000043">
    <property type="protein sequence ID" value="HIT37483.1"/>
    <property type="molecule type" value="Genomic_DNA"/>
</dbReference>
<dbReference type="Gene3D" id="3.40.91.70">
    <property type="entry name" value="Type II restriction endonuclease, HindIII"/>
    <property type="match status" value="1"/>
</dbReference>
<evidence type="ECO:0000256" key="1">
    <source>
        <dbReference type="SAM" id="Coils"/>
    </source>
</evidence>
<accession>A0A9D1KAP5</accession>
<keyword evidence="2" id="KW-0540">Nuclease</keyword>
<protein>
    <submittedName>
        <fullName evidence="2">HindIII family type II restriction endonuclease</fullName>
    </submittedName>
</protein>
<dbReference type="GO" id="GO:0004519">
    <property type="term" value="F:endonuclease activity"/>
    <property type="evidence" value="ECO:0007669"/>
    <property type="project" value="UniProtKB-KW"/>
</dbReference>
<evidence type="ECO:0000313" key="3">
    <source>
        <dbReference type="Proteomes" id="UP000886833"/>
    </source>
</evidence>
<sequence length="326" mass="38574">MSKNIDYMFMMNYVDTFFTNNSIINSDDIAKSFSDYLKELDDNDFINKLIYTGYIPDIYESDSSEETLFTKLVEVMTAEWARRMGFNSEYVKQKASYQDVNIIINNKIIVCDSKSFRLGRSQAAPNVKDFLKLADISKWLDRYPLEQRLGGLVVYPCKHEWTKGSDAYQYCSTKSIPTIMLPYKYLAFLLYYSKTYNTTDLKKLWEFNRIFPNSLKNKSTNKKEYWNIIDKEIISITNTTREKLNSFLDYSNKIIDDYINMNIFYLNNLVETIKEEKKKQLDELDKELLEQMLLNLMIKEDTKSIEQSIININKFRVNHSEEKDVA</sequence>
<feature type="coiled-coil region" evidence="1">
    <location>
        <begin position="267"/>
        <end position="294"/>
    </location>
</feature>
<name>A0A9D1KAP5_9FIRM</name>
<dbReference type="Pfam" id="PF09518">
    <property type="entry name" value="RE_HindIII"/>
    <property type="match status" value="1"/>
</dbReference>
<reference evidence="2" key="2">
    <citation type="journal article" date="2021" name="PeerJ">
        <title>Extensive microbial diversity within the chicken gut microbiome revealed by metagenomics and culture.</title>
        <authorList>
            <person name="Gilroy R."/>
            <person name="Ravi A."/>
            <person name="Getino M."/>
            <person name="Pursley I."/>
            <person name="Horton D.L."/>
            <person name="Alikhan N.F."/>
            <person name="Baker D."/>
            <person name="Gharbi K."/>
            <person name="Hall N."/>
            <person name="Watson M."/>
            <person name="Adriaenssens E.M."/>
            <person name="Foster-Nyarko E."/>
            <person name="Jarju S."/>
            <person name="Secka A."/>
            <person name="Antonio M."/>
            <person name="Oren A."/>
            <person name="Chaudhuri R.R."/>
            <person name="La Ragione R."/>
            <person name="Hildebrand F."/>
            <person name="Pallen M.J."/>
        </authorList>
    </citation>
    <scope>NUCLEOTIDE SEQUENCE</scope>
    <source>
        <strain evidence="2">CHK195-26880</strain>
    </source>
</reference>
<keyword evidence="1" id="KW-0175">Coiled coil</keyword>
<comment type="caution">
    <text evidence="2">The sequence shown here is derived from an EMBL/GenBank/DDBJ whole genome shotgun (WGS) entry which is preliminary data.</text>
</comment>
<gene>
    <name evidence="2" type="ORF">IAB59_03265</name>
</gene>
<dbReference type="InterPro" id="IPR019043">
    <property type="entry name" value="Restrct_endonuc_II_HindIII"/>
</dbReference>
<reference evidence="2" key="1">
    <citation type="submission" date="2020-10" db="EMBL/GenBank/DDBJ databases">
        <authorList>
            <person name="Gilroy R."/>
        </authorList>
    </citation>
    <scope>NUCLEOTIDE SEQUENCE</scope>
    <source>
        <strain evidence="2">CHK195-26880</strain>
    </source>
</reference>
<proteinExistence type="predicted"/>
<keyword evidence="2" id="KW-0255">Endonuclease</keyword>